<proteinExistence type="predicted"/>
<accession>A0A1X6NZR1</accession>
<dbReference type="Proteomes" id="UP000218209">
    <property type="component" value="Unassembled WGS sequence"/>
</dbReference>
<evidence type="ECO:0000313" key="2">
    <source>
        <dbReference type="Proteomes" id="UP000218209"/>
    </source>
</evidence>
<dbReference type="EMBL" id="KV918963">
    <property type="protein sequence ID" value="OSX74098.1"/>
    <property type="molecule type" value="Genomic_DNA"/>
</dbReference>
<reference evidence="1 2" key="1">
    <citation type="submission" date="2017-03" db="EMBL/GenBank/DDBJ databases">
        <title>WGS assembly of Porphyra umbilicalis.</title>
        <authorList>
            <person name="Brawley S.H."/>
            <person name="Blouin N.A."/>
            <person name="Ficko-Blean E."/>
            <person name="Wheeler G.L."/>
            <person name="Lohr M."/>
            <person name="Goodson H.V."/>
            <person name="Jenkins J.W."/>
            <person name="Blaby-Haas C.E."/>
            <person name="Helliwell K.E."/>
            <person name="Chan C."/>
            <person name="Marriage T."/>
            <person name="Bhattacharya D."/>
            <person name="Klein A.S."/>
            <person name="Badis Y."/>
            <person name="Brodie J."/>
            <person name="Cao Y."/>
            <person name="Collen J."/>
            <person name="Dittami S.M."/>
            <person name="Gachon C.M."/>
            <person name="Green B.R."/>
            <person name="Karpowicz S."/>
            <person name="Kim J.W."/>
            <person name="Kudahl U."/>
            <person name="Lin S."/>
            <person name="Michel G."/>
            <person name="Mittag M."/>
            <person name="Olson B.J."/>
            <person name="Pangilinan J."/>
            <person name="Peng Y."/>
            <person name="Qiu H."/>
            <person name="Shu S."/>
            <person name="Singer J.T."/>
            <person name="Smith A.G."/>
            <person name="Sprecher B.N."/>
            <person name="Wagner V."/>
            <person name="Wang W."/>
            <person name="Wang Z.-Y."/>
            <person name="Yan J."/>
            <person name="Yarish C."/>
            <person name="Zoeuner-Riek S."/>
            <person name="Zhuang Y."/>
            <person name="Zou Y."/>
            <person name="Lindquist E.A."/>
            <person name="Grimwood J."/>
            <person name="Barry K."/>
            <person name="Rokhsar D.S."/>
            <person name="Schmutz J."/>
            <person name="Stiller J.W."/>
            <person name="Grossman A.R."/>
            <person name="Prochnik S.E."/>
        </authorList>
    </citation>
    <scope>NUCLEOTIDE SEQUENCE [LARGE SCALE GENOMIC DNA]</scope>
    <source>
        <strain evidence="1">4086291</strain>
    </source>
</reference>
<name>A0A1X6NZR1_PORUM</name>
<sequence length="60" mass="5902">MFLLDVAGRSRALLGVAVAGCSQIRGGAGRLWALQSVVGCSLAGLGGSLVAWAGCARLTG</sequence>
<organism evidence="1 2">
    <name type="scientific">Porphyra umbilicalis</name>
    <name type="common">Purple laver</name>
    <name type="synonym">Red alga</name>
    <dbReference type="NCBI Taxonomy" id="2786"/>
    <lineage>
        <taxon>Eukaryota</taxon>
        <taxon>Rhodophyta</taxon>
        <taxon>Bangiophyceae</taxon>
        <taxon>Bangiales</taxon>
        <taxon>Bangiaceae</taxon>
        <taxon>Porphyra</taxon>
    </lineage>
</organism>
<dbReference type="AlphaFoldDB" id="A0A1X6NZR1"/>
<evidence type="ECO:0000313" key="1">
    <source>
        <dbReference type="EMBL" id="OSX74098.1"/>
    </source>
</evidence>
<protein>
    <submittedName>
        <fullName evidence="1">Uncharacterized protein</fullName>
    </submittedName>
</protein>
<keyword evidence="2" id="KW-1185">Reference proteome</keyword>
<gene>
    <name evidence="1" type="ORF">BU14_0308s0015</name>
</gene>